<evidence type="ECO:0000259" key="1">
    <source>
        <dbReference type="Pfam" id="PF04965"/>
    </source>
</evidence>
<reference evidence="2 3" key="1">
    <citation type="journal article" date="2012" name="Science">
        <title>Ecological populations of bacteria act as socially cohesive units of antibiotic production and resistance.</title>
        <authorList>
            <person name="Cordero O.X."/>
            <person name="Wildschutte H."/>
            <person name="Kirkup B."/>
            <person name="Proehl S."/>
            <person name="Ngo L."/>
            <person name="Hussain F."/>
            <person name="Le Roux F."/>
            <person name="Mincer T."/>
            <person name="Polz M.F."/>
        </authorList>
    </citation>
    <scope>NUCLEOTIDE SEQUENCE [LARGE SCALE GENOMIC DNA]</scope>
    <source>
        <strain evidence="2 3">FF-238</strain>
    </source>
</reference>
<dbReference type="RefSeq" id="WP_017052342.1">
    <property type="nucleotide sequence ID" value="NZ_AJYW02000058.1"/>
</dbReference>
<evidence type="ECO:0000313" key="2">
    <source>
        <dbReference type="EMBL" id="OEE78092.1"/>
    </source>
</evidence>
<dbReference type="Pfam" id="PF04965">
    <property type="entry name" value="GPW_gp25"/>
    <property type="match status" value="1"/>
</dbReference>
<dbReference type="EMBL" id="AJYW02000058">
    <property type="protein sequence ID" value="OEE78092.1"/>
    <property type="molecule type" value="Genomic_DNA"/>
</dbReference>
<organism evidence="2 3">
    <name type="scientific">Vibrio genomosp. F6 str. FF-238</name>
    <dbReference type="NCBI Taxonomy" id="1191298"/>
    <lineage>
        <taxon>Bacteria</taxon>
        <taxon>Pseudomonadati</taxon>
        <taxon>Pseudomonadota</taxon>
        <taxon>Gammaproteobacteria</taxon>
        <taxon>Vibrionales</taxon>
        <taxon>Vibrionaceae</taxon>
        <taxon>Vibrio</taxon>
    </lineage>
</organism>
<keyword evidence="3" id="KW-1185">Reference proteome</keyword>
<name>A0A1E5D3H2_9VIBR</name>
<comment type="caution">
    <text evidence="2">The sequence shown here is derived from an EMBL/GenBank/DDBJ whole genome shotgun (WGS) entry which is preliminary data.</text>
</comment>
<sequence>MSLMAKLEGSWQDDIDGLRDAIIENVCALISCRAPIWSSEGIQTETMNGSIVHIGLGNATRSQSKSNSDVLVADIAELIRLYEPRLAHVDIELSDQPSGSNQLQFRISAIMHSQLGDEAIVLDSLLDFSRNKLDVRKSNLV</sequence>
<feature type="domain" description="IraD/Gp25-like" evidence="1">
    <location>
        <begin position="62"/>
        <end position="113"/>
    </location>
</feature>
<dbReference type="SUPFAM" id="SSF160719">
    <property type="entry name" value="gpW/gp25-like"/>
    <property type="match status" value="1"/>
</dbReference>
<dbReference type="AlphaFoldDB" id="A0A1E5D3H2"/>
<accession>A0A1E5D3H2</accession>
<protein>
    <submittedName>
        <fullName evidence="2">Type VI secretion protein</fullName>
    </submittedName>
</protein>
<gene>
    <name evidence="2" type="ORF">A130_13700</name>
</gene>
<proteinExistence type="predicted"/>
<dbReference type="Proteomes" id="UP000094165">
    <property type="component" value="Unassembled WGS sequence"/>
</dbReference>
<dbReference type="InterPro" id="IPR007048">
    <property type="entry name" value="IraD/Gp25-like"/>
</dbReference>
<evidence type="ECO:0000313" key="3">
    <source>
        <dbReference type="Proteomes" id="UP000094165"/>
    </source>
</evidence>